<accession>A0A8J3B3U7</accession>
<dbReference type="AlphaFoldDB" id="A0A8J3B3U7"/>
<dbReference type="RefSeq" id="WP_188420365.1">
    <property type="nucleotide sequence ID" value="NZ_BMDP01000002.1"/>
</dbReference>
<protein>
    <submittedName>
        <fullName evidence="1">Uncharacterized protein</fullName>
    </submittedName>
</protein>
<keyword evidence="2" id="KW-1185">Reference proteome</keyword>
<evidence type="ECO:0000313" key="1">
    <source>
        <dbReference type="EMBL" id="GGI54299.1"/>
    </source>
</evidence>
<dbReference type="EMBL" id="BMDP01000002">
    <property type="protein sequence ID" value="GGI54299.1"/>
    <property type="molecule type" value="Genomic_DNA"/>
</dbReference>
<sequence>MSAINRNSPAKGANPLVEKLERRSAKESNLAWIARAMKKSPLAESSDNALVLLTGGSDPLSFRLRLAQAHVRPDLSTSAWSAAYFIPALKTDIGMSETIGVSLAPAEWYPPFGYAPTTNAIQHGKLSQLASPEFLPNLALLSFPIAAQDIKKSLSRLETERLTIDLSALLLRWVQYAWGTGIPANPLGDGVGMPSAAMLETAFAANGFDLTPGLESRSSCPEAIWQAARWWHEYYGKSDKRVLGAFVAPHGFVNEMYYKE</sequence>
<dbReference type="Proteomes" id="UP000627205">
    <property type="component" value="Unassembled WGS sequence"/>
</dbReference>
<comment type="caution">
    <text evidence="1">The sequence shown here is derived from an EMBL/GenBank/DDBJ whole genome shotgun (WGS) entry which is preliminary data.</text>
</comment>
<proteinExistence type="predicted"/>
<reference evidence="1" key="1">
    <citation type="journal article" date="2014" name="Int. J. Syst. Evol. Microbiol.">
        <title>Complete genome sequence of Corynebacterium casei LMG S-19264T (=DSM 44701T), isolated from a smear-ripened cheese.</title>
        <authorList>
            <consortium name="US DOE Joint Genome Institute (JGI-PGF)"/>
            <person name="Walter F."/>
            <person name="Albersmeier A."/>
            <person name="Kalinowski J."/>
            <person name="Ruckert C."/>
        </authorList>
    </citation>
    <scope>NUCLEOTIDE SEQUENCE</scope>
    <source>
        <strain evidence="1">CCM 7664</strain>
    </source>
</reference>
<gene>
    <name evidence="1" type="ORF">GCM10011430_14730</name>
</gene>
<organism evidence="1 2">
    <name type="scientific">Oxalicibacterium solurbis</name>
    <dbReference type="NCBI Taxonomy" id="69280"/>
    <lineage>
        <taxon>Bacteria</taxon>
        <taxon>Pseudomonadati</taxon>
        <taxon>Pseudomonadota</taxon>
        <taxon>Betaproteobacteria</taxon>
        <taxon>Burkholderiales</taxon>
        <taxon>Oxalobacteraceae</taxon>
        <taxon>Oxalicibacterium</taxon>
    </lineage>
</organism>
<evidence type="ECO:0000313" key="2">
    <source>
        <dbReference type="Proteomes" id="UP000627205"/>
    </source>
</evidence>
<name>A0A8J3B3U7_9BURK</name>
<reference evidence="1" key="2">
    <citation type="submission" date="2020-09" db="EMBL/GenBank/DDBJ databases">
        <authorList>
            <person name="Sun Q."/>
            <person name="Sedlacek I."/>
        </authorList>
    </citation>
    <scope>NUCLEOTIDE SEQUENCE</scope>
    <source>
        <strain evidence="1">CCM 7664</strain>
    </source>
</reference>